<dbReference type="Gene3D" id="2.40.70.10">
    <property type="entry name" value="Acid Proteases"/>
    <property type="match status" value="1"/>
</dbReference>
<organism evidence="7 8">
    <name type="scientific">Cajanus cajan</name>
    <name type="common">Pigeon pea</name>
    <name type="synonym">Cajanus indicus</name>
    <dbReference type="NCBI Taxonomy" id="3821"/>
    <lineage>
        <taxon>Eukaryota</taxon>
        <taxon>Viridiplantae</taxon>
        <taxon>Streptophyta</taxon>
        <taxon>Embryophyta</taxon>
        <taxon>Tracheophyta</taxon>
        <taxon>Spermatophyta</taxon>
        <taxon>Magnoliopsida</taxon>
        <taxon>eudicotyledons</taxon>
        <taxon>Gunneridae</taxon>
        <taxon>Pentapetalae</taxon>
        <taxon>rosids</taxon>
        <taxon>fabids</taxon>
        <taxon>Fabales</taxon>
        <taxon>Fabaceae</taxon>
        <taxon>Papilionoideae</taxon>
        <taxon>50 kb inversion clade</taxon>
        <taxon>NPAAA clade</taxon>
        <taxon>indigoferoid/millettioid clade</taxon>
        <taxon>Phaseoleae</taxon>
        <taxon>Cajanus</taxon>
    </lineage>
</organism>
<dbReference type="GO" id="GO:0004519">
    <property type="term" value="F:endonuclease activity"/>
    <property type="evidence" value="ECO:0007669"/>
    <property type="project" value="UniProtKB-KW"/>
</dbReference>
<evidence type="ECO:0000256" key="3">
    <source>
        <dbReference type="ARBA" id="ARBA00022722"/>
    </source>
</evidence>
<sequence>MEAERAATGAARPTGSQESRDLAEFQKCNPPQFAGDADPEVADRWIRELEKIFTVLGCPPERRLAYAVYMLVGEAEHWWGSTYQMLATRGVAVDWECFRTVFMEKYFPESVRHAKEAEFLRLHQGGLSVSEYAMRFEHLACFYSQATSEAWKCRKFAEGLKYELRKVVVPMSITEFPALVEKAKIVERLEGGNRVIRATERLAESRRGSGSQRKPYDRPQSQQGGPVSRQSSSTASGGRQRGGATLRCSRSRPEGSTPRRDAQRADTQRSNAQRTETQRGDRPTTAGRVFALTGAEASTSSDLVKGKGKAAGKDVMILFDSGATHSFISYACVVMLGVPVCDLGLRLLVSTPASASVIASELCVGCPVVVNEKKYKVNLICLPLVDIDIILGMDWLSANRILIDCANRRLIFPQEEDELLISAGQAESLLRDGAECCLLLVTLSVETERVISEIDVVRNFAEVFLDEVPGLPPVREIEFSIDLVPSAGPVLMAPYRMAPAELIELKVQLEDLLEKQLVRPSVSPWGAPVLLVKKKDGGSRLCVDYRQLNKLTIKNKYPLPRIDDLMDQLRGASVFSKIDLRSGYHQIRVKEGDIPKTAFRTRDRICLPQDAELWRAVLEEGHKSRLSIHPGMTKMYQDLRKNFWWSGMKREIAEYVAACLTCQKVKVEHQKPSGLMQQIEIPAWKRDNITMDFVVGLPRSARNSDAIWVIVNRLTKCAHFLPINIKWSLEKLTQLYVREIVQLHGVPSSIISDRDPRFTSRFWQSLHQALGTKLKLSSAYHPQTDGQSERTIQSLEDLLRACVLDHLGSWEEVLPLVEFTYNNSFHASIGMAPFEALYGRRCRTPLCWYQDGETVVVGPELILQTTEKVKMIQEMMKTAQSRQKSYADKRRKPLKFAEGEHVFLKVTPIYGVGRALKARKLTPRFVGPCQII</sequence>
<keyword evidence="1" id="KW-0808">Transferase</keyword>
<dbReference type="InterPro" id="IPR050951">
    <property type="entry name" value="Retrovirus_Pol_polyprotein"/>
</dbReference>
<dbReference type="Pfam" id="PF03732">
    <property type="entry name" value="Retrotrans_gag"/>
    <property type="match status" value="1"/>
</dbReference>
<dbReference type="AlphaFoldDB" id="A0A151U476"/>
<dbReference type="SUPFAM" id="SSF56672">
    <property type="entry name" value="DNA/RNA polymerases"/>
    <property type="match status" value="1"/>
</dbReference>
<dbReference type="GO" id="GO:0003676">
    <property type="term" value="F:nucleic acid binding"/>
    <property type="evidence" value="ECO:0007669"/>
    <property type="project" value="InterPro"/>
</dbReference>
<feature type="region of interest" description="Disordered" evidence="5">
    <location>
        <begin position="200"/>
        <end position="286"/>
    </location>
</feature>
<dbReference type="Pfam" id="PF08284">
    <property type="entry name" value="RVP_2"/>
    <property type="match status" value="1"/>
</dbReference>
<dbReference type="PANTHER" id="PTHR37984:SF5">
    <property type="entry name" value="PROTEIN NYNRIN-LIKE"/>
    <property type="match status" value="1"/>
</dbReference>
<dbReference type="CDD" id="cd01647">
    <property type="entry name" value="RT_LTR"/>
    <property type="match status" value="1"/>
</dbReference>
<protein>
    <submittedName>
        <fullName evidence="7">Transposon Ty3-I Gag-Pol polyprotein</fullName>
    </submittedName>
</protein>
<dbReference type="InterPro" id="IPR041588">
    <property type="entry name" value="Integrase_H2C2"/>
</dbReference>
<dbReference type="Gene3D" id="3.10.10.10">
    <property type="entry name" value="HIV Type 1 Reverse Transcriptase, subunit A, domain 1"/>
    <property type="match status" value="1"/>
</dbReference>
<evidence type="ECO:0000313" key="7">
    <source>
        <dbReference type="EMBL" id="KYP74095.1"/>
    </source>
</evidence>
<dbReference type="Proteomes" id="UP000075243">
    <property type="component" value="Chromosome 2"/>
</dbReference>
<accession>A0A151U476</accession>
<dbReference type="GO" id="GO:0016779">
    <property type="term" value="F:nucleotidyltransferase activity"/>
    <property type="evidence" value="ECO:0007669"/>
    <property type="project" value="UniProtKB-KW"/>
</dbReference>
<keyword evidence="3" id="KW-0540">Nuclease</keyword>
<dbReference type="InterPro" id="IPR001584">
    <property type="entry name" value="Integrase_cat-core"/>
</dbReference>
<dbReference type="EMBL" id="CM003604">
    <property type="protein sequence ID" value="KYP74095.1"/>
    <property type="molecule type" value="Genomic_DNA"/>
</dbReference>
<keyword evidence="4" id="KW-0378">Hydrolase</keyword>
<keyword evidence="2" id="KW-0548">Nucleotidyltransferase</keyword>
<feature type="compositionally biased region" description="Polar residues" evidence="5">
    <location>
        <begin position="219"/>
        <end position="237"/>
    </location>
</feature>
<dbReference type="InterPro" id="IPR036397">
    <property type="entry name" value="RNaseH_sf"/>
</dbReference>
<dbReference type="Gramene" id="C.cajan_06575.t">
    <property type="protein sequence ID" value="C.cajan_06575.t"/>
    <property type="gene ID" value="C.cajan_06575"/>
</dbReference>
<dbReference type="SUPFAM" id="SSF53098">
    <property type="entry name" value="Ribonuclease H-like"/>
    <property type="match status" value="1"/>
</dbReference>
<dbReference type="GO" id="GO:0015074">
    <property type="term" value="P:DNA integration"/>
    <property type="evidence" value="ECO:0007669"/>
    <property type="project" value="InterPro"/>
</dbReference>
<feature type="domain" description="Integrase catalytic" evidence="6">
    <location>
        <begin position="678"/>
        <end position="841"/>
    </location>
</feature>
<evidence type="ECO:0000256" key="4">
    <source>
        <dbReference type="ARBA" id="ARBA00022759"/>
    </source>
</evidence>
<dbReference type="Pfam" id="PF00078">
    <property type="entry name" value="RVT_1"/>
    <property type="match status" value="1"/>
</dbReference>
<keyword evidence="4" id="KW-0255">Endonuclease</keyword>
<evidence type="ECO:0000256" key="2">
    <source>
        <dbReference type="ARBA" id="ARBA00022695"/>
    </source>
</evidence>
<feature type="compositionally biased region" description="Basic and acidic residues" evidence="5">
    <location>
        <begin position="251"/>
        <end position="267"/>
    </location>
</feature>
<reference evidence="7 8" key="1">
    <citation type="journal article" date="2012" name="Nat. Biotechnol.">
        <title>Draft genome sequence of pigeonpea (Cajanus cajan), an orphan legume crop of resource-poor farmers.</title>
        <authorList>
            <person name="Varshney R.K."/>
            <person name="Chen W."/>
            <person name="Li Y."/>
            <person name="Bharti A.K."/>
            <person name="Saxena R.K."/>
            <person name="Schlueter J.A."/>
            <person name="Donoghue M.T."/>
            <person name="Azam S."/>
            <person name="Fan G."/>
            <person name="Whaley A.M."/>
            <person name="Farmer A.D."/>
            <person name="Sheridan J."/>
            <person name="Iwata A."/>
            <person name="Tuteja R."/>
            <person name="Penmetsa R.V."/>
            <person name="Wu W."/>
            <person name="Upadhyaya H.D."/>
            <person name="Yang S.P."/>
            <person name="Shah T."/>
            <person name="Saxena K.B."/>
            <person name="Michael T."/>
            <person name="McCombie W.R."/>
            <person name="Yang B."/>
            <person name="Zhang G."/>
            <person name="Yang H."/>
            <person name="Wang J."/>
            <person name="Spillane C."/>
            <person name="Cook D.R."/>
            <person name="May G.D."/>
            <person name="Xu X."/>
            <person name="Jackson S.A."/>
        </authorList>
    </citation>
    <scope>NUCLEOTIDE SEQUENCE [LARGE SCALE GENOMIC DNA]</scope>
    <source>
        <strain evidence="8">cv. Asha</strain>
    </source>
</reference>
<proteinExistence type="predicted"/>
<name>A0A151U476_CAJCA</name>
<evidence type="ECO:0000256" key="1">
    <source>
        <dbReference type="ARBA" id="ARBA00022679"/>
    </source>
</evidence>
<dbReference type="Pfam" id="PF17921">
    <property type="entry name" value="Integrase_H2C2"/>
    <property type="match status" value="1"/>
</dbReference>
<dbReference type="PANTHER" id="PTHR37984">
    <property type="entry name" value="PROTEIN CBG26694"/>
    <property type="match status" value="1"/>
</dbReference>
<dbReference type="Gene3D" id="3.30.70.270">
    <property type="match status" value="1"/>
</dbReference>
<dbReference type="PROSITE" id="PS50994">
    <property type="entry name" value="INTEGRASE"/>
    <property type="match status" value="1"/>
</dbReference>
<dbReference type="CDD" id="cd00303">
    <property type="entry name" value="retropepsin_like"/>
    <property type="match status" value="1"/>
</dbReference>
<evidence type="ECO:0000313" key="8">
    <source>
        <dbReference type="Proteomes" id="UP000075243"/>
    </source>
</evidence>
<dbReference type="Gene3D" id="3.30.420.10">
    <property type="entry name" value="Ribonuclease H-like superfamily/Ribonuclease H"/>
    <property type="match status" value="1"/>
</dbReference>
<dbReference type="InterPro" id="IPR043502">
    <property type="entry name" value="DNA/RNA_pol_sf"/>
</dbReference>
<evidence type="ECO:0000256" key="5">
    <source>
        <dbReference type="SAM" id="MobiDB-lite"/>
    </source>
</evidence>
<dbReference type="InterPro" id="IPR043128">
    <property type="entry name" value="Rev_trsase/Diguanyl_cyclase"/>
</dbReference>
<evidence type="ECO:0000259" key="6">
    <source>
        <dbReference type="PROSITE" id="PS50994"/>
    </source>
</evidence>
<dbReference type="SUPFAM" id="SSF50630">
    <property type="entry name" value="Acid proteases"/>
    <property type="match status" value="1"/>
</dbReference>
<feature type="region of interest" description="Disordered" evidence="5">
    <location>
        <begin position="1"/>
        <end position="21"/>
    </location>
</feature>
<dbReference type="InterPro" id="IPR000477">
    <property type="entry name" value="RT_dom"/>
</dbReference>
<dbReference type="InterPro" id="IPR012337">
    <property type="entry name" value="RNaseH-like_sf"/>
</dbReference>
<keyword evidence="8" id="KW-1185">Reference proteome</keyword>
<gene>
    <name evidence="7" type="ORF">KK1_006763</name>
</gene>
<dbReference type="InterPro" id="IPR021109">
    <property type="entry name" value="Peptidase_aspartic_dom_sf"/>
</dbReference>
<dbReference type="InterPro" id="IPR005162">
    <property type="entry name" value="Retrotrans_gag_dom"/>
</dbReference>